<gene>
    <name evidence="1" type="ORF">CGI_10008764</name>
</gene>
<protein>
    <submittedName>
        <fullName evidence="1">Uncharacterized protein</fullName>
    </submittedName>
</protein>
<sequence length="68" mass="7771">MIDFKAESSVITAVVHKVTDDNLLASATPFIMAKCLSTHSEYDWITMTGCDVTWREPVLQPDHFDERR</sequence>
<dbReference type="EMBL" id="JH816220">
    <property type="protein sequence ID" value="EKC19356.1"/>
    <property type="molecule type" value="Genomic_DNA"/>
</dbReference>
<dbReference type="HOGENOM" id="CLU_2796468_0_0_1"/>
<accession>K1QCV9</accession>
<dbReference type="AlphaFoldDB" id="K1QCV9"/>
<proteinExistence type="predicted"/>
<reference evidence="1" key="1">
    <citation type="journal article" date="2012" name="Nature">
        <title>The oyster genome reveals stress adaptation and complexity of shell formation.</title>
        <authorList>
            <person name="Zhang G."/>
            <person name="Fang X."/>
            <person name="Guo X."/>
            <person name="Li L."/>
            <person name="Luo R."/>
            <person name="Xu F."/>
            <person name="Yang P."/>
            <person name="Zhang L."/>
            <person name="Wang X."/>
            <person name="Qi H."/>
            <person name="Xiong Z."/>
            <person name="Que H."/>
            <person name="Xie Y."/>
            <person name="Holland P.W."/>
            <person name="Paps J."/>
            <person name="Zhu Y."/>
            <person name="Wu F."/>
            <person name="Chen Y."/>
            <person name="Wang J."/>
            <person name="Peng C."/>
            <person name="Meng J."/>
            <person name="Yang L."/>
            <person name="Liu J."/>
            <person name="Wen B."/>
            <person name="Zhang N."/>
            <person name="Huang Z."/>
            <person name="Zhu Q."/>
            <person name="Feng Y."/>
            <person name="Mount A."/>
            <person name="Hedgecock D."/>
            <person name="Xu Z."/>
            <person name="Liu Y."/>
            <person name="Domazet-Loso T."/>
            <person name="Du Y."/>
            <person name="Sun X."/>
            <person name="Zhang S."/>
            <person name="Liu B."/>
            <person name="Cheng P."/>
            <person name="Jiang X."/>
            <person name="Li J."/>
            <person name="Fan D."/>
            <person name="Wang W."/>
            <person name="Fu W."/>
            <person name="Wang T."/>
            <person name="Wang B."/>
            <person name="Zhang J."/>
            <person name="Peng Z."/>
            <person name="Li Y."/>
            <person name="Li N."/>
            <person name="Wang J."/>
            <person name="Chen M."/>
            <person name="He Y."/>
            <person name="Tan F."/>
            <person name="Song X."/>
            <person name="Zheng Q."/>
            <person name="Huang R."/>
            <person name="Yang H."/>
            <person name="Du X."/>
            <person name="Chen L."/>
            <person name="Yang M."/>
            <person name="Gaffney P.M."/>
            <person name="Wang S."/>
            <person name="Luo L."/>
            <person name="She Z."/>
            <person name="Ming Y."/>
            <person name="Huang W."/>
            <person name="Zhang S."/>
            <person name="Huang B."/>
            <person name="Zhang Y."/>
            <person name="Qu T."/>
            <person name="Ni P."/>
            <person name="Miao G."/>
            <person name="Wang J."/>
            <person name="Wang Q."/>
            <person name="Steinberg C.E."/>
            <person name="Wang H."/>
            <person name="Li N."/>
            <person name="Qian L."/>
            <person name="Zhang G."/>
            <person name="Li Y."/>
            <person name="Yang H."/>
            <person name="Liu X."/>
            <person name="Wang J."/>
            <person name="Yin Y."/>
            <person name="Wang J."/>
        </authorList>
    </citation>
    <scope>NUCLEOTIDE SEQUENCE [LARGE SCALE GENOMIC DNA]</scope>
    <source>
        <strain evidence="1">05x7-T-G4-1.051#20</strain>
    </source>
</reference>
<dbReference type="InParanoid" id="K1QCV9"/>
<evidence type="ECO:0000313" key="1">
    <source>
        <dbReference type="EMBL" id="EKC19356.1"/>
    </source>
</evidence>
<name>K1QCV9_MAGGI</name>
<organism evidence="1">
    <name type="scientific">Magallana gigas</name>
    <name type="common">Pacific oyster</name>
    <name type="synonym">Crassostrea gigas</name>
    <dbReference type="NCBI Taxonomy" id="29159"/>
    <lineage>
        <taxon>Eukaryota</taxon>
        <taxon>Metazoa</taxon>
        <taxon>Spiralia</taxon>
        <taxon>Lophotrochozoa</taxon>
        <taxon>Mollusca</taxon>
        <taxon>Bivalvia</taxon>
        <taxon>Autobranchia</taxon>
        <taxon>Pteriomorphia</taxon>
        <taxon>Ostreida</taxon>
        <taxon>Ostreoidea</taxon>
        <taxon>Ostreidae</taxon>
        <taxon>Magallana</taxon>
    </lineage>
</organism>